<dbReference type="InterPro" id="IPR000014">
    <property type="entry name" value="PAS"/>
</dbReference>
<dbReference type="PANTHER" id="PTHR45339">
    <property type="entry name" value="HYBRID SIGNAL TRANSDUCTION HISTIDINE KINASE J"/>
    <property type="match status" value="1"/>
</dbReference>
<feature type="domain" description="PAS" evidence="21">
    <location>
        <begin position="544"/>
        <end position="623"/>
    </location>
</feature>
<dbReference type="SMART" id="SM00448">
    <property type="entry name" value="REC"/>
    <property type="match status" value="1"/>
</dbReference>
<dbReference type="Gene3D" id="3.40.50.2300">
    <property type="match status" value="1"/>
</dbReference>
<dbReference type="PROSITE" id="PS50894">
    <property type="entry name" value="HPT"/>
    <property type="match status" value="1"/>
</dbReference>
<dbReference type="Pfam" id="PF08447">
    <property type="entry name" value="PAS_3"/>
    <property type="match status" value="2"/>
</dbReference>
<dbReference type="SMART" id="SM00091">
    <property type="entry name" value="PAS"/>
    <property type="match status" value="5"/>
</dbReference>
<comment type="catalytic activity">
    <reaction evidence="1">
        <text>ATP + protein L-histidine = ADP + protein N-phospho-L-histidine.</text>
        <dbReference type="EC" id="2.7.13.3"/>
    </reaction>
</comment>
<evidence type="ECO:0000256" key="3">
    <source>
        <dbReference type="ARBA" id="ARBA00012438"/>
    </source>
</evidence>
<dbReference type="Gene3D" id="3.30.565.10">
    <property type="entry name" value="Histidine kinase-like ATPase, C-terminal domain"/>
    <property type="match status" value="1"/>
</dbReference>
<evidence type="ECO:0000256" key="16">
    <source>
        <dbReference type="PROSITE-ProRule" id="PRU00110"/>
    </source>
</evidence>
<dbReference type="GO" id="GO:0006355">
    <property type="term" value="P:regulation of DNA-templated transcription"/>
    <property type="evidence" value="ECO:0007669"/>
    <property type="project" value="InterPro"/>
</dbReference>
<dbReference type="PROSITE" id="PS50110">
    <property type="entry name" value="RESPONSE_REGULATORY"/>
    <property type="match status" value="1"/>
</dbReference>
<dbReference type="SUPFAM" id="SSF47226">
    <property type="entry name" value="Histidine-containing phosphotransfer domain, HPT domain"/>
    <property type="match status" value="1"/>
</dbReference>
<dbReference type="PRINTS" id="PR00344">
    <property type="entry name" value="BCTRLSENSOR"/>
</dbReference>
<keyword evidence="8" id="KW-0547">Nucleotide-binding</keyword>
<dbReference type="SUPFAM" id="SSF55874">
    <property type="entry name" value="ATPase domain of HSP90 chaperone/DNA topoisomerase II/histidine kinase"/>
    <property type="match status" value="1"/>
</dbReference>
<evidence type="ECO:0000259" key="20">
    <source>
        <dbReference type="PROSITE" id="PS50110"/>
    </source>
</evidence>
<feature type="domain" description="PAC" evidence="22">
    <location>
        <begin position="744"/>
        <end position="796"/>
    </location>
</feature>
<dbReference type="Gene3D" id="1.10.287.130">
    <property type="match status" value="1"/>
</dbReference>
<dbReference type="FunFam" id="3.30.565.10:FF:000010">
    <property type="entry name" value="Sensor histidine kinase RcsC"/>
    <property type="match status" value="1"/>
</dbReference>
<keyword evidence="10" id="KW-0067">ATP-binding</keyword>
<keyword evidence="4" id="KW-1003">Cell membrane</keyword>
<feature type="domain" description="Response regulatory" evidence="20">
    <location>
        <begin position="1181"/>
        <end position="1299"/>
    </location>
</feature>
<evidence type="ECO:0000313" key="24">
    <source>
        <dbReference type="EMBL" id="SNS57319.1"/>
    </source>
</evidence>
<evidence type="ECO:0000256" key="7">
    <source>
        <dbReference type="ARBA" id="ARBA00022692"/>
    </source>
</evidence>
<feature type="domain" description="Histidine kinase" evidence="19">
    <location>
        <begin position="938"/>
        <end position="1159"/>
    </location>
</feature>
<dbReference type="GO" id="GO:0005886">
    <property type="term" value="C:plasma membrane"/>
    <property type="evidence" value="ECO:0007669"/>
    <property type="project" value="UniProtKB-SubCell"/>
</dbReference>
<feature type="coiled-coil region" evidence="18">
    <location>
        <begin position="1388"/>
        <end position="1421"/>
    </location>
</feature>
<dbReference type="InterPro" id="IPR003661">
    <property type="entry name" value="HisK_dim/P_dom"/>
</dbReference>
<dbReference type="GO" id="GO:0000155">
    <property type="term" value="F:phosphorelay sensor kinase activity"/>
    <property type="evidence" value="ECO:0007669"/>
    <property type="project" value="InterPro"/>
</dbReference>
<keyword evidence="12" id="KW-0902">Two-component regulatory system</keyword>
<keyword evidence="5 17" id="KW-0597">Phosphoprotein</keyword>
<dbReference type="InterPro" id="IPR008207">
    <property type="entry name" value="Sig_transdc_His_kin_Hpt_dom"/>
</dbReference>
<dbReference type="CDD" id="cd00130">
    <property type="entry name" value="PAS"/>
    <property type="match status" value="4"/>
</dbReference>
<dbReference type="PROSITE" id="PS50112">
    <property type="entry name" value="PAS"/>
    <property type="match status" value="4"/>
</dbReference>
<evidence type="ECO:0000256" key="9">
    <source>
        <dbReference type="ARBA" id="ARBA00022777"/>
    </source>
</evidence>
<evidence type="ECO:0000259" key="21">
    <source>
        <dbReference type="PROSITE" id="PS50112"/>
    </source>
</evidence>
<organism evidence="24 25">
    <name type="scientific">Pontibacter ummariensis</name>
    <dbReference type="NCBI Taxonomy" id="1610492"/>
    <lineage>
        <taxon>Bacteria</taxon>
        <taxon>Pseudomonadati</taxon>
        <taxon>Bacteroidota</taxon>
        <taxon>Cytophagia</taxon>
        <taxon>Cytophagales</taxon>
        <taxon>Hymenobacteraceae</taxon>
        <taxon>Pontibacter</taxon>
    </lineage>
</organism>
<evidence type="ECO:0000256" key="4">
    <source>
        <dbReference type="ARBA" id="ARBA00022475"/>
    </source>
</evidence>
<dbReference type="Pfam" id="PF01627">
    <property type="entry name" value="Hpt"/>
    <property type="match status" value="1"/>
</dbReference>
<keyword evidence="6" id="KW-0808">Transferase</keyword>
<accession>A0A239FK80</accession>
<feature type="modified residue" description="Phosphohistidine" evidence="16">
    <location>
        <position position="1377"/>
    </location>
</feature>
<evidence type="ECO:0000259" key="19">
    <source>
        <dbReference type="PROSITE" id="PS50109"/>
    </source>
</evidence>
<dbReference type="NCBIfam" id="TIGR00229">
    <property type="entry name" value="sensory_box"/>
    <property type="match status" value="4"/>
</dbReference>
<dbReference type="Proteomes" id="UP000198432">
    <property type="component" value="Unassembled WGS sequence"/>
</dbReference>
<evidence type="ECO:0000256" key="12">
    <source>
        <dbReference type="ARBA" id="ARBA00023012"/>
    </source>
</evidence>
<dbReference type="Gene3D" id="1.20.120.160">
    <property type="entry name" value="HPT domain"/>
    <property type="match status" value="1"/>
</dbReference>
<evidence type="ECO:0000256" key="6">
    <source>
        <dbReference type="ARBA" id="ARBA00022679"/>
    </source>
</evidence>
<dbReference type="Pfam" id="PF00072">
    <property type="entry name" value="Response_reg"/>
    <property type="match status" value="1"/>
</dbReference>
<evidence type="ECO:0000313" key="25">
    <source>
        <dbReference type="Proteomes" id="UP000198432"/>
    </source>
</evidence>
<dbReference type="CDD" id="cd16922">
    <property type="entry name" value="HATPase_EvgS-ArcB-TorS-like"/>
    <property type="match status" value="1"/>
</dbReference>
<dbReference type="EC" id="2.7.13.3" evidence="3"/>
<keyword evidence="11" id="KW-1133">Transmembrane helix</keyword>
<dbReference type="SUPFAM" id="SSF52172">
    <property type="entry name" value="CheY-like"/>
    <property type="match status" value="1"/>
</dbReference>
<dbReference type="InterPro" id="IPR005467">
    <property type="entry name" value="His_kinase_dom"/>
</dbReference>
<dbReference type="InterPro" id="IPR003594">
    <property type="entry name" value="HATPase_dom"/>
</dbReference>
<keyword evidence="18" id="KW-0175">Coiled coil</keyword>
<dbReference type="InterPro" id="IPR013656">
    <property type="entry name" value="PAS_4"/>
</dbReference>
<evidence type="ECO:0000256" key="1">
    <source>
        <dbReference type="ARBA" id="ARBA00000085"/>
    </source>
</evidence>
<dbReference type="OrthoDB" id="9797097at2"/>
<dbReference type="InterPro" id="IPR001610">
    <property type="entry name" value="PAC"/>
</dbReference>
<dbReference type="RefSeq" id="WP_089319272.1">
    <property type="nucleotide sequence ID" value="NZ_FZOQ01000009.1"/>
</dbReference>
<evidence type="ECO:0000259" key="22">
    <source>
        <dbReference type="PROSITE" id="PS50113"/>
    </source>
</evidence>
<evidence type="ECO:0000256" key="13">
    <source>
        <dbReference type="ARBA" id="ARBA00023136"/>
    </source>
</evidence>
<feature type="domain" description="PAS" evidence="21">
    <location>
        <begin position="797"/>
        <end position="866"/>
    </location>
</feature>
<dbReference type="FunFam" id="1.10.287.130:FF:000002">
    <property type="entry name" value="Two-component osmosensing histidine kinase"/>
    <property type="match status" value="1"/>
</dbReference>
<comment type="subunit">
    <text evidence="14">At low DSF concentrations, interacts with RpfF.</text>
</comment>
<keyword evidence="13" id="KW-0472">Membrane</keyword>
<dbReference type="SMART" id="SM00086">
    <property type="entry name" value="PAC"/>
    <property type="match status" value="5"/>
</dbReference>
<dbReference type="InterPro" id="IPR004358">
    <property type="entry name" value="Sig_transdc_His_kin-like_C"/>
</dbReference>
<dbReference type="InterPro" id="IPR000700">
    <property type="entry name" value="PAS-assoc_C"/>
</dbReference>
<keyword evidence="25" id="KW-1185">Reference proteome</keyword>
<dbReference type="Pfam" id="PF02518">
    <property type="entry name" value="HATPase_c"/>
    <property type="match status" value="1"/>
</dbReference>
<evidence type="ECO:0000256" key="11">
    <source>
        <dbReference type="ARBA" id="ARBA00022989"/>
    </source>
</evidence>
<feature type="domain" description="HPt" evidence="23">
    <location>
        <begin position="1338"/>
        <end position="1432"/>
    </location>
</feature>
<feature type="domain" description="PAC" evidence="22">
    <location>
        <begin position="618"/>
        <end position="669"/>
    </location>
</feature>
<dbReference type="EMBL" id="FZOQ01000009">
    <property type="protein sequence ID" value="SNS57319.1"/>
    <property type="molecule type" value="Genomic_DNA"/>
</dbReference>
<keyword evidence="9" id="KW-0418">Kinase</keyword>
<evidence type="ECO:0000256" key="10">
    <source>
        <dbReference type="ARBA" id="ARBA00022840"/>
    </source>
</evidence>
<dbReference type="SMART" id="SM00387">
    <property type="entry name" value="HATPase_c"/>
    <property type="match status" value="1"/>
</dbReference>
<dbReference type="InterPro" id="IPR013767">
    <property type="entry name" value="PAS_fold"/>
</dbReference>
<evidence type="ECO:0000256" key="2">
    <source>
        <dbReference type="ARBA" id="ARBA00004651"/>
    </source>
</evidence>
<evidence type="ECO:0000256" key="18">
    <source>
        <dbReference type="SAM" id="Coils"/>
    </source>
</evidence>
<dbReference type="Pfam" id="PF08448">
    <property type="entry name" value="PAS_4"/>
    <property type="match status" value="3"/>
</dbReference>
<dbReference type="InterPro" id="IPR013655">
    <property type="entry name" value="PAS_fold_3"/>
</dbReference>
<reference evidence="25" key="1">
    <citation type="submission" date="2017-06" db="EMBL/GenBank/DDBJ databases">
        <authorList>
            <person name="Varghese N."/>
            <person name="Submissions S."/>
        </authorList>
    </citation>
    <scope>NUCLEOTIDE SEQUENCE [LARGE SCALE GENOMIC DNA]</scope>
    <source>
        <strain evidence="25">NKM1</strain>
    </source>
</reference>
<evidence type="ECO:0000256" key="14">
    <source>
        <dbReference type="ARBA" id="ARBA00064003"/>
    </source>
</evidence>
<dbReference type="SUPFAM" id="SSF55785">
    <property type="entry name" value="PYP-like sensor domain (PAS domain)"/>
    <property type="match status" value="6"/>
</dbReference>
<protein>
    <recommendedName>
        <fullName evidence="15">Sensory/regulatory protein RpfC</fullName>
        <ecNumber evidence="3">2.7.13.3</ecNumber>
    </recommendedName>
</protein>
<evidence type="ECO:0000259" key="23">
    <source>
        <dbReference type="PROSITE" id="PS50894"/>
    </source>
</evidence>
<dbReference type="CDD" id="cd00082">
    <property type="entry name" value="HisKA"/>
    <property type="match status" value="1"/>
</dbReference>
<dbReference type="PROSITE" id="PS50109">
    <property type="entry name" value="HIS_KIN"/>
    <property type="match status" value="1"/>
</dbReference>
<feature type="domain" description="PAS" evidence="21">
    <location>
        <begin position="161"/>
        <end position="235"/>
    </location>
</feature>
<feature type="domain" description="PAS" evidence="21">
    <location>
        <begin position="670"/>
        <end position="741"/>
    </location>
</feature>
<dbReference type="PROSITE" id="PS50096">
    <property type="entry name" value="IQ"/>
    <property type="match status" value="1"/>
</dbReference>
<comment type="subcellular location">
    <subcellularLocation>
        <location evidence="2">Cell membrane</location>
        <topology evidence="2">Multi-pass membrane protein</topology>
    </subcellularLocation>
</comment>
<dbReference type="InterPro" id="IPR036890">
    <property type="entry name" value="HATPase_C_sf"/>
</dbReference>
<dbReference type="InterPro" id="IPR036641">
    <property type="entry name" value="HPT_dom_sf"/>
</dbReference>
<dbReference type="PROSITE" id="PS50113">
    <property type="entry name" value="PAC"/>
    <property type="match status" value="4"/>
</dbReference>
<name>A0A239FK80_9BACT</name>
<dbReference type="Pfam" id="PF00989">
    <property type="entry name" value="PAS"/>
    <property type="match status" value="1"/>
</dbReference>
<dbReference type="PANTHER" id="PTHR45339:SF1">
    <property type="entry name" value="HYBRID SIGNAL TRANSDUCTION HISTIDINE KINASE J"/>
    <property type="match status" value="1"/>
</dbReference>
<dbReference type="Pfam" id="PF00512">
    <property type="entry name" value="HisKA"/>
    <property type="match status" value="1"/>
</dbReference>
<evidence type="ECO:0000256" key="8">
    <source>
        <dbReference type="ARBA" id="ARBA00022741"/>
    </source>
</evidence>
<dbReference type="GO" id="GO:0005524">
    <property type="term" value="F:ATP binding"/>
    <property type="evidence" value="ECO:0007669"/>
    <property type="project" value="UniProtKB-KW"/>
</dbReference>
<sequence>MGLENTEAVLRKQLEEERKARLEAEKLAEARLQELETLRHQQENLRQVPKGLELPPELGDEYPNPILRFGYNGDLQVLNHAGRRFIAKLTAERIPALKRLLIRKISKLAPTLTTAPVYFELFIAKRHFYIMATPTADEGFVNIYMTDITDRRQAELALQDSQNFVRNVARTIPNIVYIYDLEEGRYVYLNEKVQSVLGYSPTEIQQMGDQVLTTITLPKDLPKMYHHVFRMLKAGDGDILEVEYLMQCKDGSIKELCCRESVFKRHANGKVRQIIGAAEDVTEVRKQSRELLQQKEFYESILNHIPSDIAVYNNKLQYLFLNPAAVRDPELRQWIIGKTNEDYSHYRNVPLERMEFRGRHLRRVLESKGPVEFEEELQDRAGNLSHHIRKLNPVLDQDGEVQLVIGHGLNVTDLRKAQESIVRSEAKSRAILAAIPDIMFIMDADGYYLDMKNVEQKHLLVPLEQLIGSNMRDILPAPLAQELLGLLKKVISTGQHEKTEYELEFPDGLRYYEGRFLRYSETEVLTIIRDTTEEKKVALEVKEKNDFIKLVLDSSPSLIFVKDENSNFLLANQEFAALFGLEVEDLVGKNAAEIHTSQHEAAYYMETDRQVIRENRELIMQERFTRSNGEVAWFNTIKKPLRTANGQVHILGIATNVTEQREANKRLEESEEHHRLLSENSRDLICLHERDGTYLYVSNAVEELLGYQAHELVGLSPTSFVHPEDLTAFLEKGQNRAIREKRNTVVQHRLRKKTGDYLWVEGSVKPILNDVGAVVKLQSSSRDITIRRRTQEALKNSEKKYRDLINYSQAFICTHDIHGIILGVNPYMVNSMGYTAEEMIGRSLKDFFPESHQENMDVYLRQFQGNNVVDGVLTILNKEKEKRYLYYQNYKVEEPQMAPYIIGIAQDITDRMLAEQQLKKAKEAAEESARVKENFLANMSHEIRTPMNGILGMAGLLRKTPLDEVQKNYLGIIHQSADNLLVVINDILDIAKIEAGKLELEEIPFNLTDAVKAAYQTLIYKAEEKEIAYLLRPLELKQPMVLGDPYRLNQVLLNLLNNAIKFTDEGSVSLQALVLEETEKELTLEFSVEDTGVGVPESKHDYIFETFTQAYSSTSRKYGGTGLGLNICKNLIEMQQGRIWVESTEGKGSCFKFMLRYKKTEEPAPAQQEDLSTYGQLGPIHVLLAEDNEINIFLAQSILTGWGVKVDIARNGREAVEFAEQNLYDIILMDIQMPELSGIDATQAIRRSPDPNKASVPIIALTANALKGDAEKYLNAGMNDYISKPFEEEKLFARISANLPRREQAQGAMVPPAEANIAPLPLEPLYDLALLHKMSRGNDAFIRKTMQLFIETVPPTVAEIQEKSQMADWLAVSAGAHKLKSTIDTMRIEKLKDVVRQIESKAKAQENLAAVKANIKVLAEVIHQVVAQLHADLLVQDQNK</sequence>
<evidence type="ECO:0000256" key="5">
    <source>
        <dbReference type="ARBA" id="ARBA00022553"/>
    </source>
</evidence>
<dbReference type="Gene3D" id="3.30.450.20">
    <property type="entry name" value="PAS domain"/>
    <property type="match status" value="6"/>
</dbReference>
<gene>
    <name evidence="24" type="ORF">SAMN06296052_1099</name>
</gene>
<evidence type="ECO:0000256" key="17">
    <source>
        <dbReference type="PROSITE-ProRule" id="PRU00169"/>
    </source>
</evidence>
<feature type="domain" description="PAC" evidence="22">
    <location>
        <begin position="240"/>
        <end position="293"/>
    </location>
</feature>
<dbReference type="InterPro" id="IPR011006">
    <property type="entry name" value="CheY-like_superfamily"/>
</dbReference>
<dbReference type="InterPro" id="IPR001789">
    <property type="entry name" value="Sig_transdc_resp-reg_receiver"/>
</dbReference>
<dbReference type="SMART" id="SM00388">
    <property type="entry name" value="HisKA"/>
    <property type="match status" value="1"/>
</dbReference>
<evidence type="ECO:0000256" key="15">
    <source>
        <dbReference type="ARBA" id="ARBA00068150"/>
    </source>
</evidence>
<feature type="coiled-coil region" evidence="18">
    <location>
        <begin position="3"/>
        <end position="45"/>
    </location>
</feature>
<dbReference type="SUPFAM" id="SSF47384">
    <property type="entry name" value="Homodimeric domain of signal transducing histidine kinase"/>
    <property type="match status" value="1"/>
</dbReference>
<dbReference type="InterPro" id="IPR035965">
    <property type="entry name" value="PAS-like_dom_sf"/>
</dbReference>
<dbReference type="CDD" id="cd17546">
    <property type="entry name" value="REC_hyHK_CKI1_RcsC-like"/>
    <property type="match status" value="1"/>
</dbReference>
<feature type="domain" description="PAC" evidence="22">
    <location>
        <begin position="371"/>
        <end position="423"/>
    </location>
</feature>
<keyword evidence="7" id="KW-0812">Transmembrane</keyword>
<feature type="modified residue" description="4-aspartylphosphate" evidence="17">
    <location>
        <position position="1230"/>
    </location>
</feature>
<proteinExistence type="predicted"/>
<dbReference type="InterPro" id="IPR036097">
    <property type="entry name" value="HisK_dim/P_sf"/>
</dbReference>